<dbReference type="PANTHER" id="PTHR12815:SF23">
    <property type="entry name" value="OUTER MEMBRANE PROTEIN ASSEMBLY FACTOR BAMA"/>
    <property type="match status" value="1"/>
</dbReference>
<name>A0A7S9LRY9_9RHOB</name>
<gene>
    <name evidence="8 11" type="primary">bamA</name>
    <name evidence="11" type="ORF">I0K15_19820</name>
</gene>
<organism evidence="11 12">
    <name type="scientific">Pontivivens ytuae</name>
    <dbReference type="NCBI Taxonomy" id="2789856"/>
    <lineage>
        <taxon>Bacteria</taxon>
        <taxon>Pseudomonadati</taxon>
        <taxon>Pseudomonadota</taxon>
        <taxon>Alphaproteobacteria</taxon>
        <taxon>Rhodobacterales</taxon>
        <taxon>Paracoccaceae</taxon>
        <taxon>Pontivivens</taxon>
    </lineage>
</organism>
<dbReference type="InterPro" id="IPR023707">
    <property type="entry name" value="OM_assembly_BamA"/>
</dbReference>
<comment type="subunit">
    <text evidence="8">Part of the Bam complex.</text>
</comment>
<dbReference type="EMBL" id="CP064942">
    <property type="protein sequence ID" value="QPH53989.1"/>
    <property type="molecule type" value="Genomic_DNA"/>
</dbReference>
<dbReference type="HAMAP" id="MF_01430">
    <property type="entry name" value="OM_assembly_BamA"/>
    <property type="match status" value="1"/>
</dbReference>
<dbReference type="Proteomes" id="UP000594800">
    <property type="component" value="Chromosome"/>
</dbReference>
<keyword evidence="12" id="KW-1185">Reference proteome</keyword>
<evidence type="ECO:0000256" key="8">
    <source>
        <dbReference type="HAMAP-Rule" id="MF_01430"/>
    </source>
</evidence>
<dbReference type="PROSITE" id="PS51779">
    <property type="entry name" value="POTRA"/>
    <property type="match status" value="3"/>
</dbReference>
<proteinExistence type="inferred from homology"/>
<evidence type="ECO:0000259" key="10">
    <source>
        <dbReference type="PROSITE" id="PS51779"/>
    </source>
</evidence>
<dbReference type="Pfam" id="PF01103">
    <property type="entry name" value="Omp85"/>
    <property type="match status" value="1"/>
</dbReference>
<dbReference type="GO" id="GO:0051205">
    <property type="term" value="P:protein insertion into membrane"/>
    <property type="evidence" value="ECO:0007669"/>
    <property type="project" value="UniProtKB-UniRule"/>
</dbReference>
<reference evidence="11 12" key="1">
    <citation type="submission" date="2020-11" db="EMBL/GenBank/DDBJ databases">
        <title>Description of Pontivivens ytuae sp. nov. isolated from deep sea sediment of Mariana Trench.</title>
        <authorList>
            <person name="Wang Z."/>
            <person name="Sun Q.-L."/>
            <person name="Xu X.-D."/>
            <person name="Tang Y.-Z."/>
            <person name="Zhang J."/>
        </authorList>
    </citation>
    <scope>NUCLEOTIDE SEQUENCE [LARGE SCALE GENOMIC DNA]</scope>
    <source>
        <strain evidence="11 12">MT2928</strain>
    </source>
</reference>
<dbReference type="InterPro" id="IPR039910">
    <property type="entry name" value="D15-like"/>
</dbReference>
<keyword evidence="6 8" id="KW-0472">Membrane</keyword>
<evidence type="ECO:0000313" key="12">
    <source>
        <dbReference type="Proteomes" id="UP000594800"/>
    </source>
</evidence>
<evidence type="ECO:0000256" key="2">
    <source>
        <dbReference type="ARBA" id="ARBA00022452"/>
    </source>
</evidence>
<evidence type="ECO:0000313" key="11">
    <source>
        <dbReference type="EMBL" id="QPH53989.1"/>
    </source>
</evidence>
<evidence type="ECO:0000256" key="7">
    <source>
        <dbReference type="ARBA" id="ARBA00023237"/>
    </source>
</evidence>
<accession>A0A7S9LRY9</accession>
<feature type="domain" description="POTRA" evidence="10">
    <location>
        <begin position="91"/>
        <end position="168"/>
    </location>
</feature>
<dbReference type="PANTHER" id="PTHR12815">
    <property type="entry name" value="SORTING AND ASSEMBLY MACHINERY SAMM50 PROTEIN FAMILY MEMBER"/>
    <property type="match status" value="1"/>
</dbReference>
<comment type="similarity">
    <text evidence="8">Belongs to the BamA family.</text>
</comment>
<evidence type="ECO:0000256" key="9">
    <source>
        <dbReference type="NCBIfam" id="TIGR03303"/>
    </source>
</evidence>
<evidence type="ECO:0000256" key="5">
    <source>
        <dbReference type="ARBA" id="ARBA00022737"/>
    </source>
</evidence>
<dbReference type="NCBIfam" id="TIGR03303">
    <property type="entry name" value="OM_YaeT"/>
    <property type="match status" value="1"/>
</dbReference>
<dbReference type="GO" id="GO:0043165">
    <property type="term" value="P:Gram-negative-bacterium-type cell outer membrane assembly"/>
    <property type="evidence" value="ECO:0007669"/>
    <property type="project" value="UniProtKB-UniRule"/>
</dbReference>
<keyword evidence="7 8" id="KW-0998">Cell outer membrane</keyword>
<dbReference type="PIRSF" id="PIRSF006076">
    <property type="entry name" value="OM_assembly_OMP85"/>
    <property type="match status" value="1"/>
</dbReference>
<keyword evidence="4 8" id="KW-0732">Signal</keyword>
<sequence>MAAFVFIGALVPHQPVLAQAGGFVLQGIEVQGNRRIEAETIRITTDLVPGETVTARDVNDAVQALFATGLFSDARIEVNPPVLTVVVEENPSINQIAFEGNSIVSDDVLRSAIDLRPRLAFNRAAVESDAARIIDAYRSVGRLDAEVNPVIIERSDNRVDVVFEISEGDVTEVERITFVGNEVFSDSDLRGVIASRQAGLFSFLFAGDTFEQDRLRLDEELLRQFYLENGFAEFEVESAVAELSPDRDAFFITFTVSEGPRYTFGELGIDSFAPGLEPQDFDGAIAMSTGDGFDQRRIDDTIENMLDIAGIQGFAFVDIVPRVVQNFEERTVDVIFEVQEGDRVFVQRIDISGNTATLDRVIRREFELVEGDAFNARQVREATDRLRGLGYFGAVDVDVREGTAPDQAVIDATVEERLTGSINFGIAFSSASGLGGTVALQENNFLGRGQRVGAEFSIDSDRSIYSFSFDEPAFLDREVGVGFDAYFREIERETSNFDETNIGIEPRVSFPLSPNGSLQVRYRLSQDDIEGSDPEDVSQAIINDEGSEITSSIGATYAYDRRNSRAAPTAGYLLTLSTDLAGLGGDAQYLRNVARGRIYQSFRNDDIVTFLEVEGGALVGGDDGVRVTDRFFLGGQSFRGFQSGGLGPRDRFDNGSNRDIDSALGGNYYAVMRAQASFPLGLPEELGLFGGVFANVGTLWGLDDTTIEGDPVRGTFEVDDDPELRSAVGLSLFWDSPIGALRIDYAEAIQTEEGDDLERFRLTGGRRF</sequence>
<evidence type="ECO:0000256" key="6">
    <source>
        <dbReference type="ARBA" id="ARBA00023136"/>
    </source>
</evidence>
<evidence type="ECO:0000256" key="4">
    <source>
        <dbReference type="ARBA" id="ARBA00022729"/>
    </source>
</evidence>
<comment type="function">
    <text evidence="8">Part of the outer membrane protein assembly complex, which is involved in assembly and insertion of beta-barrel proteins into the outer membrane.</text>
</comment>
<dbReference type="InterPro" id="IPR034746">
    <property type="entry name" value="POTRA"/>
</dbReference>
<comment type="subcellular location">
    <subcellularLocation>
        <location evidence="8">Cell outer membrane</location>
    </subcellularLocation>
    <subcellularLocation>
        <location evidence="1">Membrane</location>
    </subcellularLocation>
</comment>
<evidence type="ECO:0000256" key="3">
    <source>
        <dbReference type="ARBA" id="ARBA00022692"/>
    </source>
</evidence>
<keyword evidence="2 8" id="KW-1134">Transmembrane beta strand</keyword>
<feature type="domain" description="POTRA" evidence="10">
    <location>
        <begin position="344"/>
        <end position="417"/>
    </location>
</feature>
<dbReference type="Gene3D" id="2.40.160.50">
    <property type="entry name" value="membrane protein fhac: a member of the omp85/tpsb transporter family"/>
    <property type="match status" value="1"/>
</dbReference>
<dbReference type="Gene3D" id="3.10.20.310">
    <property type="entry name" value="membrane protein fhac"/>
    <property type="match status" value="5"/>
</dbReference>
<dbReference type="GO" id="GO:0009279">
    <property type="term" value="C:cell outer membrane"/>
    <property type="evidence" value="ECO:0007669"/>
    <property type="project" value="UniProtKB-SubCell"/>
</dbReference>
<keyword evidence="5 8" id="KW-0677">Repeat</keyword>
<feature type="domain" description="POTRA" evidence="10">
    <location>
        <begin position="23"/>
        <end position="90"/>
    </location>
</feature>
<evidence type="ECO:0000256" key="1">
    <source>
        <dbReference type="ARBA" id="ARBA00004370"/>
    </source>
</evidence>
<keyword evidence="3 8" id="KW-0812">Transmembrane</keyword>
<dbReference type="InterPro" id="IPR010827">
    <property type="entry name" value="BamA/TamA_POTRA"/>
</dbReference>
<dbReference type="KEGG" id="poz:I0K15_19820"/>
<dbReference type="Pfam" id="PF07244">
    <property type="entry name" value="POTRA"/>
    <property type="match status" value="4"/>
</dbReference>
<dbReference type="AlphaFoldDB" id="A0A7S9LRY9"/>
<dbReference type="InterPro" id="IPR000184">
    <property type="entry name" value="Bac_surfAg_D15"/>
</dbReference>
<protein>
    <recommendedName>
        <fullName evidence="8 9">Outer membrane protein assembly factor BamA</fullName>
    </recommendedName>
</protein>